<reference evidence="1 2" key="1">
    <citation type="submission" date="2018-12" db="EMBL/GenBank/DDBJ databases">
        <authorList>
            <person name="Yang Y."/>
        </authorList>
    </citation>
    <scope>NUCLEOTIDE SEQUENCE [LARGE SCALE GENOMIC DNA]</scope>
    <source>
        <strain evidence="1 2">L-25-5w-1</strain>
    </source>
</reference>
<sequence length="258" mass="27563">MFEETAMLSSVVHASARHRPGSLVGDALSLLRNPAILGSWLHASRLAEMLAAAHAPHRAGKATGQIANELRAKLLPPARSGRYADIEVRAGSLIRAVALAGTGSPAAVPGVPRPPSRHERLQGLLAGVHLMLGDTVYLPPGDRGRHPGLRDRLVETLPSLGDAAAERSLAQVDVAVLRDGRLFRLYEVETNAGKATKALVRLNDILVTAGQPPGGLVVVVDDRQIDRLRLELQRPTLRPLRGFGRILPFSKVEAPFGP</sequence>
<gene>
    <name evidence="1" type="ORF">EJ903_03505</name>
</gene>
<dbReference type="Proteomes" id="UP000277007">
    <property type="component" value="Unassembled WGS sequence"/>
</dbReference>
<keyword evidence="2" id="KW-1185">Reference proteome</keyword>
<dbReference type="RefSeq" id="WP_126612176.1">
    <property type="nucleotide sequence ID" value="NZ_JBHUCY010000010.1"/>
</dbReference>
<organism evidence="1 2">
    <name type="scientific">Azospirillum griseum</name>
    <dbReference type="NCBI Taxonomy" id="2496639"/>
    <lineage>
        <taxon>Bacteria</taxon>
        <taxon>Pseudomonadati</taxon>
        <taxon>Pseudomonadota</taxon>
        <taxon>Alphaproteobacteria</taxon>
        <taxon>Rhodospirillales</taxon>
        <taxon>Azospirillaceae</taxon>
        <taxon>Azospirillum</taxon>
    </lineage>
</organism>
<evidence type="ECO:0000313" key="2">
    <source>
        <dbReference type="Proteomes" id="UP000277007"/>
    </source>
</evidence>
<comment type="caution">
    <text evidence="1">The sequence shown here is derived from an EMBL/GenBank/DDBJ whole genome shotgun (WGS) entry which is preliminary data.</text>
</comment>
<name>A0A3S0I3M5_9PROT</name>
<dbReference type="AlphaFoldDB" id="A0A3S0I3M5"/>
<protein>
    <submittedName>
        <fullName evidence="1">Uncharacterized protein</fullName>
    </submittedName>
</protein>
<dbReference type="OrthoDB" id="7304486at2"/>
<proteinExistence type="predicted"/>
<accession>A0A3S0I3M5</accession>
<evidence type="ECO:0000313" key="1">
    <source>
        <dbReference type="EMBL" id="RTR23609.1"/>
    </source>
</evidence>
<dbReference type="EMBL" id="RXMA01000002">
    <property type="protein sequence ID" value="RTR23609.1"/>
    <property type="molecule type" value="Genomic_DNA"/>
</dbReference>